<keyword evidence="3" id="KW-1185">Reference proteome</keyword>
<feature type="region of interest" description="Disordered" evidence="1">
    <location>
        <begin position="67"/>
        <end position="148"/>
    </location>
</feature>
<proteinExistence type="predicted"/>
<gene>
    <name evidence="2" type="ORF">EJ03DRAFT_315099</name>
</gene>
<feature type="region of interest" description="Disordered" evidence="1">
    <location>
        <begin position="298"/>
        <end position="318"/>
    </location>
</feature>
<name>A0A6G1L5U7_9PEZI</name>
<dbReference type="AlphaFoldDB" id="A0A6G1L5U7"/>
<organism evidence="2 3">
    <name type="scientific">Teratosphaeria nubilosa</name>
    <dbReference type="NCBI Taxonomy" id="161662"/>
    <lineage>
        <taxon>Eukaryota</taxon>
        <taxon>Fungi</taxon>
        <taxon>Dikarya</taxon>
        <taxon>Ascomycota</taxon>
        <taxon>Pezizomycotina</taxon>
        <taxon>Dothideomycetes</taxon>
        <taxon>Dothideomycetidae</taxon>
        <taxon>Mycosphaerellales</taxon>
        <taxon>Teratosphaeriaceae</taxon>
        <taxon>Teratosphaeria</taxon>
    </lineage>
</organism>
<dbReference type="OrthoDB" id="5359669at2759"/>
<evidence type="ECO:0000313" key="2">
    <source>
        <dbReference type="EMBL" id="KAF2767808.1"/>
    </source>
</evidence>
<accession>A0A6G1L5U7</accession>
<evidence type="ECO:0000256" key="1">
    <source>
        <dbReference type="SAM" id="MobiDB-lite"/>
    </source>
</evidence>
<reference evidence="2" key="1">
    <citation type="journal article" date="2020" name="Stud. Mycol.">
        <title>101 Dothideomycetes genomes: a test case for predicting lifestyles and emergence of pathogens.</title>
        <authorList>
            <person name="Haridas S."/>
            <person name="Albert R."/>
            <person name="Binder M."/>
            <person name="Bloem J."/>
            <person name="Labutti K."/>
            <person name="Salamov A."/>
            <person name="Andreopoulos B."/>
            <person name="Baker S."/>
            <person name="Barry K."/>
            <person name="Bills G."/>
            <person name="Bluhm B."/>
            <person name="Cannon C."/>
            <person name="Castanera R."/>
            <person name="Culley D."/>
            <person name="Daum C."/>
            <person name="Ezra D."/>
            <person name="Gonzalez J."/>
            <person name="Henrissat B."/>
            <person name="Kuo A."/>
            <person name="Liang C."/>
            <person name="Lipzen A."/>
            <person name="Lutzoni F."/>
            <person name="Magnuson J."/>
            <person name="Mondo S."/>
            <person name="Nolan M."/>
            <person name="Ohm R."/>
            <person name="Pangilinan J."/>
            <person name="Park H.-J."/>
            <person name="Ramirez L."/>
            <person name="Alfaro M."/>
            <person name="Sun H."/>
            <person name="Tritt A."/>
            <person name="Yoshinaga Y."/>
            <person name="Zwiers L.-H."/>
            <person name="Turgeon B."/>
            <person name="Goodwin S."/>
            <person name="Spatafora J."/>
            <person name="Crous P."/>
            <person name="Grigoriev I."/>
        </authorList>
    </citation>
    <scope>NUCLEOTIDE SEQUENCE</scope>
    <source>
        <strain evidence="2">CBS 116005</strain>
    </source>
</reference>
<dbReference type="Proteomes" id="UP000799436">
    <property type="component" value="Unassembled WGS sequence"/>
</dbReference>
<dbReference type="EMBL" id="ML995851">
    <property type="protein sequence ID" value="KAF2767808.1"/>
    <property type="molecule type" value="Genomic_DNA"/>
</dbReference>
<sequence>MLLDHLTDPASEIMAAPNYFSSASPTVVLPPPHQDHYFDNQPYANGIRNGDTPNLFANASAFATNASIPPTPGSIAGRKRSRGDINEVEEDEGRTYDGSIVTPTDGDIDMNNEEQANHAQAGPVHQKRPSVSSRKSQRRQRGGSGSGDLAQLLVPQAIREAAAEPLIDLATRVLGISWTRMDSTEALRITQAAYARYIQNHYPSLKDVAVWFEYKGIPGYLVQARNAYNGRQEYYIFSDDLTEGRLVTSEPDQLIPRLQMLPALHLAAPGGHIRAEMDPVTAAQNEVNGVEEAMLSRRIQDSESPAPGACAAHSMELD</sequence>
<evidence type="ECO:0000313" key="3">
    <source>
        <dbReference type="Proteomes" id="UP000799436"/>
    </source>
</evidence>
<protein>
    <submittedName>
        <fullName evidence="2">Uncharacterized protein</fullName>
    </submittedName>
</protein>